<keyword evidence="2" id="KW-0813">Transport</keyword>
<dbReference type="Proteomes" id="UP001595556">
    <property type="component" value="Unassembled WGS sequence"/>
</dbReference>
<evidence type="ECO:0000256" key="1">
    <source>
        <dbReference type="ARBA" id="ARBA00004651"/>
    </source>
</evidence>
<reference evidence="9" key="1">
    <citation type="journal article" date="2019" name="Int. J. Syst. Evol. Microbiol.">
        <title>The Global Catalogue of Microorganisms (GCM) 10K type strain sequencing project: providing services to taxonomists for standard genome sequencing and annotation.</title>
        <authorList>
            <consortium name="The Broad Institute Genomics Platform"/>
            <consortium name="The Broad Institute Genome Sequencing Center for Infectious Disease"/>
            <person name="Wu L."/>
            <person name="Ma J."/>
        </authorList>
    </citation>
    <scope>NUCLEOTIDE SEQUENCE [LARGE SCALE GENOMIC DNA]</scope>
    <source>
        <strain evidence="9">KCTC 52168</strain>
    </source>
</reference>
<dbReference type="Pfam" id="PF01891">
    <property type="entry name" value="CbiM"/>
    <property type="match status" value="1"/>
</dbReference>
<name>A0ABV7H4E3_9BURK</name>
<keyword evidence="5 7" id="KW-1133">Transmembrane helix</keyword>
<gene>
    <name evidence="8" type="ORF">ACFOEN_07525</name>
</gene>
<keyword evidence="6 7" id="KW-0472">Membrane</keyword>
<evidence type="ECO:0000313" key="9">
    <source>
        <dbReference type="Proteomes" id="UP001595556"/>
    </source>
</evidence>
<feature type="transmembrane region" description="Helical" evidence="7">
    <location>
        <begin position="171"/>
        <end position="196"/>
    </location>
</feature>
<feature type="transmembrane region" description="Helical" evidence="7">
    <location>
        <begin position="117"/>
        <end position="134"/>
    </location>
</feature>
<evidence type="ECO:0000256" key="7">
    <source>
        <dbReference type="SAM" id="Phobius"/>
    </source>
</evidence>
<dbReference type="Gene3D" id="1.10.1760.20">
    <property type="match status" value="1"/>
</dbReference>
<keyword evidence="9" id="KW-1185">Reference proteome</keyword>
<evidence type="ECO:0000256" key="6">
    <source>
        <dbReference type="ARBA" id="ARBA00023136"/>
    </source>
</evidence>
<dbReference type="RefSeq" id="WP_377302643.1">
    <property type="nucleotide sequence ID" value="NZ_CP180191.1"/>
</dbReference>
<sequence length="263" mass="27834">MRALSISKLRAAATLGAGGLFSPDWAHASAGLGTSPATALLPDGAAWLLAGMAVLVLFYCLMRAPWKEISGTSASHAWLVAAIVLALAWQLRVPLPGGAAIHFLGVTLIALMFGPHLGTLTLGLAAVFSLYLGAGSLERFGLTVLLGAAGPCWAMHSLLRATQRYLPQHLFVYLLVIGLFGSALVLGLTAALQLGVYAALQGGHNGEVLMQQALPYALLLAWGEALTVGMLVTLFVIYKPQWMLSFDDRIYLQRAVARGDETR</sequence>
<feature type="transmembrane region" description="Helical" evidence="7">
    <location>
        <begin position="44"/>
        <end position="62"/>
    </location>
</feature>
<protein>
    <submittedName>
        <fullName evidence="8">Energy-coupling factor ABC transporter permease</fullName>
    </submittedName>
</protein>
<evidence type="ECO:0000256" key="4">
    <source>
        <dbReference type="ARBA" id="ARBA00022692"/>
    </source>
</evidence>
<evidence type="ECO:0000256" key="3">
    <source>
        <dbReference type="ARBA" id="ARBA00022475"/>
    </source>
</evidence>
<comment type="caution">
    <text evidence="8">The sequence shown here is derived from an EMBL/GenBank/DDBJ whole genome shotgun (WGS) entry which is preliminary data.</text>
</comment>
<keyword evidence="3" id="KW-1003">Cell membrane</keyword>
<dbReference type="InterPro" id="IPR002751">
    <property type="entry name" value="CbiM/NikMN"/>
</dbReference>
<feature type="transmembrane region" description="Helical" evidence="7">
    <location>
        <begin position="69"/>
        <end position="89"/>
    </location>
</feature>
<evidence type="ECO:0000313" key="8">
    <source>
        <dbReference type="EMBL" id="MFC3147488.1"/>
    </source>
</evidence>
<comment type="subcellular location">
    <subcellularLocation>
        <location evidence="1">Cell membrane</location>
        <topology evidence="1">Multi-pass membrane protein</topology>
    </subcellularLocation>
</comment>
<organism evidence="8 9">
    <name type="scientific">Piscinibacterium candidicorallinum</name>
    <dbReference type="NCBI Taxonomy" id="1793872"/>
    <lineage>
        <taxon>Bacteria</taxon>
        <taxon>Pseudomonadati</taxon>
        <taxon>Pseudomonadota</taxon>
        <taxon>Betaproteobacteria</taxon>
        <taxon>Burkholderiales</taxon>
        <taxon>Piscinibacterium</taxon>
    </lineage>
</organism>
<dbReference type="EMBL" id="JBHRTI010000004">
    <property type="protein sequence ID" value="MFC3147488.1"/>
    <property type="molecule type" value="Genomic_DNA"/>
</dbReference>
<accession>A0ABV7H4E3</accession>
<proteinExistence type="predicted"/>
<evidence type="ECO:0000256" key="2">
    <source>
        <dbReference type="ARBA" id="ARBA00022448"/>
    </source>
</evidence>
<evidence type="ECO:0000256" key="5">
    <source>
        <dbReference type="ARBA" id="ARBA00022989"/>
    </source>
</evidence>
<keyword evidence="4 7" id="KW-0812">Transmembrane</keyword>
<feature type="transmembrane region" description="Helical" evidence="7">
    <location>
        <begin position="216"/>
        <end position="238"/>
    </location>
</feature>